<dbReference type="AlphaFoldDB" id="A0A1H1ZTV3"/>
<dbReference type="EMBL" id="LT629749">
    <property type="protein sequence ID" value="SDT37251.1"/>
    <property type="molecule type" value="Genomic_DNA"/>
</dbReference>
<dbReference type="PANTHER" id="PTHR43317">
    <property type="entry name" value="THERMOSPERMINE SYNTHASE ACAULIS5"/>
    <property type="match status" value="1"/>
</dbReference>
<name>A0A1H1ZTV3_9ACTN</name>
<organism evidence="2 3">
    <name type="scientific">Friedmanniella luteola</name>
    <dbReference type="NCBI Taxonomy" id="546871"/>
    <lineage>
        <taxon>Bacteria</taxon>
        <taxon>Bacillati</taxon>
        <taxon>Actinomycetota</taxon>
        <taxon>Actinomycetes</taxon>
        <taxon>Propionibacteriales</taxon>
        <taxon>Nocardioidaceae</taxon>
        <taxon>Friedmanniella</taxon>
    </lineage>
</organism>
<gene>
    <name evidence="2" type="ORF">SAMN04488543_4009</name>
</gene>
<dbReference type="PANTHER" id="PTHR43317:SF1">
    <property type="entry name" value="THERMOSPERMINE SYNTHASE ACAULIS5"/>
    <property type="match status" value="1"/>
</dbReference>
<accession>A0A1H1ZTV3</accession>
<dbReference type="STRING" id="546871.SAMN04488543_4009"/>
<dbReference type="Gene3D" id="3.40.50.150">
    <property type="entry name" value="Vaccinia Virus protein VP39"/>
    <property type="match status" value="1"/>
</dbReference>
<proteinExistence type="predicted"/>
<evidence type="ECO:0000256" key="1">
    <source>
        <dbReference type="ARBA" id="ARBA00023115"/>
    </source>
</evidence>
<dbReference type="InterPro" id="IPR029063">
    <property type="entry name" value="SAM-dependent_MTases_sf"/>
</dbReference>
<dbReference type="SUPFAM" id="SSF53335">
    <property type="entry name" value="S-adenosyl-L-methionine-dependent methyltransferases"/>
    <property type="match status" value="1"/>
</dbReference>
<dbReference type="CDD" id="cd02440">
    <property type="entry name" value="AdoMet_MTases"/>
    <property type="match status" value="1"/>
</dbReference>
<evidence type="ECO:0000313" key="2">
    <source>
        <dbReference type="EMBL" id="SDT37251.1"/>
    </source>
</evidence>
<dbReference type="Proteomes" id="UP000199092">
    <property type="component" value="Chromosome I"/>
</dbReference>
<dbReference type="NCBIfam" id="NF037959">
    <property type="entry name" value="MFS_SpdSyn"/>
    <property type="match status" value="1"/>
</dbReference>
<reference evidence="2 3" key="1">
    <citation type="submission" date="2016-10" db="EMBL/GenBank/DDBJ databases">
        <authorList>
            <person name="de Groot N.N."/>
        </authorList>
    </citation>
    <scope>NUCLEOTIDE SEQUENCE [LARGE SCALE GENOMIC DNA]</scope>
    <source>
        <strain evidence="2 3">DSM 21741</strain>
    </source>
</reference>
<keyword evidence="3" id="KW-1185">Reference proteome</keyword>
<sequence length="279" mass="29773">MRAGDLVLRTGERETVLVPDPTAPHAFTLRVGRTDQSYVDLDDPTRLEFDYVQRIVDVVDSVAPAGERLGVVHVGGAALTLPRYLAHTRPRSAQVVLEPDAELTELVRSHLPLPRQSGIKVRAADGLTGLAALRDDYADLVILDAFDGSRVPAELTTAEFLADVRRVLRPGGTLVMNVTDRGPFDYARRVLAGVLATFDHVVFSAEPSTLKGRRFGNVVIAAAAAALPVEEIARRAGSAPYPYRVLQGARLTQLVGGAAPFTATDGAPSPAPPADLLFG</sequence>
<dbReference type="GO" id="GO:0006596">
    <property type="term" value="P:polyamine biosynthetic process"/>
    <property type="evidence" value="ECO:0007669"/>
    <property type="project" value="UniProtKB-KW"/>
</dbReference>
<dbReference type="RefSeq" id="WP_231930194.1">
    <property type="nucleotide sequence ID" value="NZ_LT629749.1"/>
</dbReference>
<protein>
    <submittedName>
        <fullName evidence="2">Spermidine synthase</fullName>
    </submittedName>
</protein>
<keyword evidence="1" id="KW-0620">Polyamine biosynthesis</keyword>
<evidence type="ECO:0000313" key="3">
    <source>
        <dbReference type="Proteomes" id="UP000199092"/>
    </source>
</evidence>